<evidence type="ECO:0000256" key="5">
    <source>
        <dbReference type="ARBA" id="ARBA00022692"/>
    </source>
</evidence>
<protein>
    <recommendedName>
        <fullName evidence="10">TolC family protein</fullName>
    </recommendedName>
</protein>
<dbReference type="KEGG" id="spon:HME9304_02154"/>
<dbReference type="Pfam" id="PF02321">
    <property type="entry name" value="OEP"/>
    <property type="match status" value="2"/>
</dbReference>
<sequence>MLFCAMFITNAQVRKWTLQECVTYAVDNNLTIEQAELDLDNARIDKSDAIGNLLPSLNGDGRLTENVGLSFNPTSQEPVSTQLNFTGNLTSVLNLFDGLRNIRQLQRAELNTISNIYRLDDLKDDIRLNVANAYLQVLSNKEQLKVFKAQYAVTEQDLLRTKELVESGVVPRGDLLEIEATAATQEQQIINGEGLVLISRVNLAQLLQITDYENFDIADQEFEVPPSDILDNSAKTIYDKALTFRNDIKFSESNVEIAEKDLKIAKGAYYPRLSAFINYNTRYSDQNLNPQDLSIIPFTDQLWIFDGLAYGFQLEVPFFNGWSARNGVKRSKIGLLQAQLQLEQNKLELESNIQQAYVDVTTFSKSYEAAEKTVEARRLAYDYAKERFNVGLMNSFDFSQAQARVDNAEAEVIRTKYDYIFRLKILEFYFGIPISLN</sequence>
<dbReference type="GO" id="GO:0015288">
    <property type="term" value="F:porin activity"/>
    <property type="evidence" value="ECO:0007669"/>
    <property type="project" value="TreeGrafter"/>
</dbReference>
<organism evidence="8 9">
    <name type="scientific">Flagellimonas maritima</name>
    <dbReference type="NCBI Taxonomy" id="1383885"/>
    <lineage>
        <taxon>Bacteria</taxon>
        <taxon>Pseudomonadati</taxon>
        <taxon>Bacteroidota</taxon>
        <taxon>Flavobacteriia</taxon>
        <taxon>Flavobacteriales</taxon>
        <taxon>Flavobacteriaceae</taxon>
        <taxon>Flagellimonas</taxon>
    </lineage>
</organism>
<evidence type="ECO:0000256" key="2">
    <source>
        <dbReference type="ARBA" id="ARBA00007613"/>
    </source>
</evidence>
<comment type="subcellular location">
    <subcellularLocation>
        <location evidence="1">Cell outer membrane</location>
    </subcellularLocation>
</comment>
<keyword evidence="9" id="KW-1185">Reference proteome</keyword>
<evidence type="ECO:0000256" key="4">
    <source>
        <dbReference type="ARBA" id="ARBA00022452"/>
    </source>
</evidence>
<evidence type="ECO:0000256" key="6">
    <source>
        <dbReference type="ARBA" id="ARBA00023136"/>
    </source>
</evidence>
<evidence type="ECO:0000256" key="1">
    <source>
        <dbReference type="ARBA" id="ARBA00004442"/>
    </source>
</evidence>
<keyword evidence="5" id="KW-0812">Transmembrane</keyword>
<evidence type="ECO:0000256" key="3">
    <source>
        <dbReference type="ARBA" id="ARBA00022448"/>
    </source>
</evidence>
<dbReference type="PANTHER" id="PTHR30026">
    <property type="entry name" value="OUTER MEMBRANE PROTEIN TOLC"/>
    <property type="match status" value="1"/>
</dbReference>
<keyword evidence="4" id="KW-1134">Transmembrane beta strand</keyword>
<dbReference type="InterPro" id="IPR051906">
    <property type="entry name" value="TolC-like"/>
</dbReference>
<dbReference type="EMBL" id="CP030104">
    <property type="protein sequence ID" value="AWX45144.1"/>
    <property type="molecule type" value="Genomic_DNA"/>
</dbReference>
<keyword evidence="7" id="KW-0998">Cell outer membrane</keyword>
<dbReference type="PANTHER" id="PTHR30026:SF20">
    <property type="entry name" value="OUTER MEMBRANE PROTEIN TOLC"/>
    <property type="match status" value="1"/>
</dbReference>
<accession>A0A2Z4LU90</accession>
<evidence type="ECO:0000313" key="8">
    <source>
        <dbReference type="EMBL" id="AWX45144.1"/>
    </source>
</evidence>
<comment type="similarity">
    <text evidence="2">Belongs to the outer membrane factor (OMF) (TC 1.B.17) family.</text>
</comment>
<evidence type="ECO:0000313" key="9">
    <source>
        <dbReference type="Proteomes" id="UP000248536"/>
    </source>
</evidence>
<gene>
    <name evidence="8" type="ORF">HME9304_02154</name>
</gene>
<dbReference type="GO" id="GO:1990281">
    <property type="term" value="C:efflux pump complex"/>
    <property type="evidence" value="ECO:0007669"/>
    <property type="project" value="TreeGrafter"/>
</dbReference>
<dbReference type="InterPro" id="IPR003423">
    <property type="entry name" value="OMP_efflux"/>
</dbReference>
<keyword evidence="6" id="KW-0472">Membrane</keyword>
<dbReference type="SUPFAM" id="SSF56954">
    <property type="entry name" value="Outer membrane efflux proteins (OEP)"/>
    <property type="match status" value="1"/>
</dbReference>
<dbReference type="Gene3D" id="1.20.1600.10">
    <property type="entry name" value="Outer membrane efflux proteins (OEP)"/>
    <property type="match status" value="1"/>
</dbReference>
<keyword evidence="3" id="KW-0813">Transport</keyword>
<dbReference type="GO" id="GO:0009279">
    <property type="term" value="C:cell outer membrane"/>
    <property type="evidence" value="ECO:0007669"/>
    <property type="project" value="UniProtKB-SubCell"/>
</dbReference>
<evidence type="ECO:0000256" key="7">
    <source>
        <dbReference type="ARBA" id="ARBA00023237"/>
    </source>
</evidence>
<dbReference type="GO" id="GO:0015562">
    <property type="term" value="F:efflux transmembrane transporter activity"/>
    <property type="evidence" value="ECO:0007669"/>
    <property type="project" value="InterPro"/>
</dbReference>
<reference evidence="8 9" key="1">
    <citation type="submission" date="2018-06" db="EMBL/GenBank/DDBJ databases">
        <title>Spongiibacterium sp. HME9304 Genome sequencing and assembly.</title>
        <authorList>
            <person name="Kang H."/>
            <person name="Kim H."/>
            <person name="Joh K."/>
        </authorList>
    </citation>
    <scope>NUCLEOTIDE SEQUENCE [LARGE SCALE GENOMIC DNA]</scope>
    <source>
        <strain evidence="8 9">HME9304</strain>
    </source>
</reference>
<dbReference type="Proteomes" id="UP000248536">
    <property type="component" value="Chromosome"/>
</dbReference>
<name>A0A2Z4LU90_9FLAO</name>
<evidence type="ECO:0008006" key="10">
    <source>
        <dbReference type="Google" id="ProtNLM"/>
    </source>
</evidence>
<proteinExistence type="inferred from homology"/>
<dbReference type="AlphaFoldDB" id="A0A2Z4LU90"/>